<dbReference type="AlphaFoldDB" id="A0AAW2EMA1"/>
<dbReference type="EMBL" id="JADYXP020000019">
    <property type="protein sequence ID" value="KAL0104856.1"/>
    <property type="molecule type" value="Genomic_DNA"/>
</dbReference>
<evidence type="ECO:0000313" key="2">
    <source>
        <dbReference type="Proteomes" id="UP001430953"/>
    </source>
</evidence>
<proteinExistence type="predicted"/>
<accession>A0AAW2EMA1</accession>
<evidence type="ECO:0000313" key="1">
    <source>
        <dbReference type="EMBL" id="KAL0104856.1"/>
    </source>
</evidence>
<protein>
    <submittedName>
        <fullName evidence="1">Uncharacterized protein</fullName>
    </submittedName>
</protein>
<name>A0AAW2EMA1_9HYME</name>
<dbReference type="Proteomes" id="UP001430953">
    <property type="component" value="Unassembled WGS sequence"/>
</dbReference>
<gene>
    <name evidence="1" type="ORF">PUN28_016477</name>
</gene>
<reference evidence="1 2" key="1">
    <citation type="submission" date="2023-03" db="EMBL/GenBank/DDBJ databases">
        <title>High recombination rates correlate with genetic variation in Cardiocondyla obscurior ants.</title>
        <authorList>
            <person name="Errbii M."/>
        </authorList>
    </citation>
    <scope>NUCLEOTIDE SEQUENCE [LARGE SCALE GENOMIC DNA]</scope>
    <source>
        <strain evidence="1">Alpha-2009</strain>
        <tissue evidence="1">Whole body</tissue>
    </source>
</reference>
<sequence length="115" mass="12963">MVTYHRLGRRTRRDIGDIRVDRREISRRADSAGLGASGNLVASTGNAENPARETCATVLARCRAATPFAIRVPRFLLGAGRRDVTPQRLSRREFFWLVRDVTRYDATSAIIETFI</sequence>
<keyword evidence="2" id="KW-1185">Reference proteome</keyword>
<comment type="caution">
    <text evidence="1">The sequence shown here is derived from an EMBL/GenBank/DDBJ whole genome shotgun (WGS) entry which is preliminary data.</text>
</comment>
<organism evidence="1 2">
    <name type="scientific">Cardiocondyla obscurior</name>
    <dbReference type="NCBI Taxonomy" id="286306"/>
    <lineage>
        <taxon>Eukaryota</taxon>
        <taxon>Metazoa</taxon>
        <taxon>Ecdysozoa</taxon>
        <taxon>Arthropoda</taxon>
        <taxon>Hexapoda</taxon>
        <taxon>Insecta</taxon>
        <taxon>Pterygota</taxon>
        <taxon>Neoptera</taxon>
        <taxon>Endopterygota</taxon>
        <taxon>Hymenoptera</taxon>
        <taxon>Apocrita</taxon>
        <taxon>Aculeata</taxon>
        <taxon>Formicoidea</taxon>
        <taxon>Formicidae</taxon>
        <taxon>Myrmicinae</taxon>
        <taxon>Cardiocondyla</taxon>
    </lineage>
</organism>